<proteinExistence type="predicted"/>
<comment type="pathway">
    <text evidence="1">Lipid metabolism.</text>
</comment>
<dbReference type="EMBL" id="AMRI01000024">
    <property type="protein sequence ID" value="EKE69491.1"/>
    <property type="molecule type" value="Genomic_DNA"/>
</dbReference>
<evidence type="ECO:0000259" key="4">
    <source>
        <dbReference type="SMART" id="SM00563"/>
    </source>
</evidence>
<dbReference type="Proteomes" id="UP000006755">
    <property type="component" value="Unassembled WGS sequence"/>
</dbReference>
<evidence type="ECO:0000256" key="1">
    <source>
        <dbReference type="ARBA" id="ARBA00005189"/>
    </source>
</evidence>
<evidence type="ECO:0000313" key="6">
    <source>
        <dbReference type="Proteomes" id="UP000006755"/>
    </source>
</evidence>
<dbReference type="GO" id="GO:0003841">
    <property type="term" value="F:1-acylglycerol-3-phosphate O-acyltransferase activity"/>
    <property type="evidence" value="ECO:0007669"/>
    <property type="project" value="TreeGrafter"/>
</dbReference>
<dbReference type="InterPro" id="IPR002123">
    <property type="entry name" value="Plipid/glycerol_acylTrfase"/>
</dbReference>
<dbReference type="eggNOG" id="COG0204">
    <property type="taxonomic scope" value="Bacteria"/>
</dbReference>
<dbReference type="Pfam" id="PF01553">
    <property type="entry name" value="Acyltransferase"/>
    <property type="match status" value="1"/>
</dbReference>
<evidence type="ECO:0000256" key="3">
    <source>
        <dbReference type="ARBA" id="ARBA00023315"/>
    </source>
</evidence>
<dbReference type="SMART" id="SM00563">
    <property type="entry name" value="PlsC"/>
    <property type="match status" value="1"/>
</dbReference>
<accession>K2IHA0</accession>
<dbReference type="AlphaFoldDB" id="K2IHA0"/>
<keyword evidence="6" id="KW-1185">Reference proteome</keyword>
<dbReference type="OrthoDB" id="9796839at2"/>
<dbReference type="RefSeq" id="WP_008485937.1">
    <property type="nucleotide sequence ID" value="NZ_AMRI01000024.1"/>
</dbReference>
<dbReference type="PANTHER" id="PTHR10434:SF9">
    <property type="entry name" value="PHOSPHOLIPID_GLYCEROL ACYLTRANSFERASE DOMAIN-CONTAINING PROTEIN"/>
    <property type="match status" value="1"/>
</dbReference>
<name>K2IHA0_9GAMM</name>
<dbReference type="GO" id="GO:0006654">
    <property type="term" value="P:phosphatidic acid biosynthetic process"/>
    <property type="evidence" value="ECO:0007669"/>
    <property type="project" value="TreeGrafter"/>
</dbReference>
<organism evidence="5 6">
    <name type="scientific">Gallaecimonas xiamenensis 3-C-1</name>
    <dbReference type="NCBI Taxonomy" id="745411"/>
    <lineage>
        <taxon>Bacteria</taxon>
        <taxon>Pseudomonadati</taxon>
        <taxon>Pseudomonadota</taxon>
        <taxon>Gammaproteobacteria</taxon>
        <taxon>Enterobacterales</taxon>
        <taxon>Gallaecimonadaceae</taxon>
        <taxon>Gallaecimonas</taxon>
    </lineage>
</organism>
<dbReference type="STRING" id="745411.B3C1_15307"/>
<dbReference type="SUPFAM" id="SSF69593">
    <property type="entry name" value="Glycerol-3-phosphate (1)-acyltransferase"/>
    <property type="match status" value="1"/>
</dbReference>
<protein>
    <submittedName>
        <fullName evidence="5">Phospholipid/glycerol acyltransferase</fullName>
    </submittedName>
</protein>
<evidence type="ECO:0000313" key="5">
    <source>
        <dbReference type="EMBL" id="EKE69491.1"/>
    </source>
</evidence>
<feature type="domain" description="Phospholipid/glycerol acyltransferase" evidence="4">
    <location>
        <begin position="27"/>
        <end position="139"/>
    </location>
</feature>
<comment type="caution">
    <text evidence="5">The sequence shown here is derived from an EMBL/GenBank/DDBJ whole genome shotgun (WGS) entry which is preliminary data.</text>
</comment>
<gene>
    <name evidence="5" type="ORF">B3C1_15307</name>
</gene>
<evidence type="ECO:0000256" key="2">
    <source>
        <dbReference type="ARBA" id="ARBA00022679"/>
    </source>
</evidence>
<keyword evidence="2 5" id="KW-0808">Transferase</keyword>
<keyword evidence="3 5" id="KW-0012">Acyltransferase</keyword>
<dbReference type="PATRIC" id="fig|745411.4.peg.3010"/>
<dbReference type="PANTHER" id="PTHR10434">
    <property type="entry name" value="1-ACYL-SN-GLYCEROL-3-PHOSPHATE ACYLTRANSFERASE"/>
    <property type="match status" value="1"/>
</dbReference>
<dbReference type="CDD" id="cd07988">
    <property type="entry name" value="LPLAT_ABO13168-like"/>
    <property type="match status" value="1"/>
</dbReference>
<sequence length="188" mass="21536">MQRFYAWLFARLGWRIEGQLPELPHYVLVAAPHSSNWDFVLGILARNALGAPIRFLGKHQLFRFPFGWFFRALGGYPVRRDQHNNLVDQVVAYFRQEPSFVLGLAPEGTRSPVSRWKLGFYHIAKSAGVPLVLVGFDYPNKRFVIGPPLQPGPDMVADLQVVEAFYRQVQGKYPKVIPPLLGYDPHRH</sequence>
<reference evidence="5 6" key="1">
    <citation type="journal article" date="2012" name="J. Bacteriol.">
        <title>Genome Sequence of Gallaecimonas xiamenensis Type Strain 3-C-1.</title>
        <authorList>
            <person name="Lai Q."/>
            <person name="Wang L."/>
            <person name="Wang W."/>
            <person name="Shao Z."/>
        </authorList>
    </citation>
    <scope>NUCLEOTIDE SEQUENCE [LARGE SCALE GENOMIC DNA]</scope>
    <source>
        <strain evidence="5 6">3-C-1</strain>
    </source>
</reference>